<dbReference type="CDD" id="cd01887">
    <property type="entry name" value="IF2_eIF5B"/>
    <property type="match status" value="1"/>
</dbReference>
<dbReference type="Gene3D" id="3.40.50.10050">
    <property type="entry name" value="Translation initiation factor IF- 2, domain 3"/>
    <property type="match status" value="1"/>
</dbReference>
<dbReference type="InterPro" id="IPR000178">
    <property type="entry name" value="TF_IF2_bacterial-like"/>
</dbReference>
<dbReference type="Pfam" id="PF22042">
    <property type="entry name" value="EF-G_D2"/>
    <property type="match status" value="1"/>
</dbReference>
<dbReference type="GO" id="GO:0003743">
    <property type="term" value="F:translation initiation factor activity"/>
    <property type="evidence" value="ECO:0007669"/>
    <property type="project" value="UniProtKB-UniRule"/>
</dbReference>
<evidence type="ECO:0000256" key="8">
    <source>
        <dbReference type="HAMAP-Rule" id="MF_00100"/>
    </source>
</evidence>
<dbReference type="PROSITE" id="PS51722">
    <property type="entry name" value="G_TR_2"/>
    <property type="match status" value="1"/>
</dbReference>
<dbReference type="InterPro" id="IPR006847">
    <property type="entry name" value="IF2_N"/>
</dbReference>
<dbReference type="GO" id="GO:0005525">
    <property type="term" value="F:GTP binding"/>
    <property type="evidence" value="ECO:0007669"/>
    <property type="project" value="UniProtKB-KW"/>
</dbReference>
<dbReference type="Gene3D" id="2.40.30.10">
    <property type="entry name" value="Translation factors"/>
    <property type="match status" value="2"/>
</dbReference>
<dbReference type="EMBL" id="CADCTK010000834">
    <property type="protein sequence ID" value="CAA9283599.1"/>
    <property type="molecule type" value="Genomic_DNA"/>
</dbReference>
<dbReference type="Pfam" id="PF04760">
    <property type="entry name" value="IF2_N"/>
    <property type="match status" value="1"/>
</dbReference>
<dbReference type="NCBIfam" id="TIGR00231">
    <property type="entry name" value="small_GTP"/>
    <property type="match status" value="1"/>
</dbReference>
<dbReference type="CDD" id="cd03692">
    <property type="entry name" value="mtIF2_IVc"/>
    <property type="match status" value="1"/>
</dbReference>
<proteinExistence type="inferred from homology"/>
<dbReference type="FunFam" id="2.40.30.10:FF:000007">
    <property type="entry name" value="Translation initiation factor IF-2"/>
    <property type="match status" value="1"/>
</dbReference>
<feature type="compositionally biased region" description="Low complexity" evidence="10">
    <location>
        <begin position="8"/>
        <end position="25"/>
    </location>
</feature>
<dbReference type="FunFam" id="2.40.30.10:FF:000008">
    <property type="entry name" value="Translation initiation factor IF-2"/>
    <property type="match status" value="1"/>
</dbReference>
<keyword evidence="4 8" id="KW-0547">Nucleotide-binding</keyword>
<dbReference type="PANTHER" id="PTHR43381">
    <property type="entry name" value="TRANSLATION INITIATION FACTOR IF-2-RELATED"/>
    <property type="match status" value="1"/>
</dbReference>
<evidence type="ECO:0000256" key="2">
    <source>
        <dbReference type="ARBA" id="ARBA00020675"/>
    </source>
</evidence>
<dbReference type="Pfam" id="PF00009">
    <property type="entry name" value="GTP_EFTU"/>
    <property type="match status" value="1"/>
</dbReference>
<comment type="similarity">
    <text evidence="1 8 9">Belongs to the TRAFAC class translation factor GTPase superfamily. Classic translation factor GTPase family. IF-2 subfamily.</text>
</comment>
<evidence type="ECO:0000313" key="12">
    <source>
        <dbReference type="EMBL" id="CAA9283599.1"/>
    </source>
</evidence>
<protein>
    <recommendedName>
        <fullName evidence="2 8">Translation initiation factor IF-2</fullName>
    </recommendedName>
</protein>
<evidence type="ECO:0000256" key="3">
    <source>
        <dbReference type="ARBA" id="ARBA00022540"/>
    </source>
</evidence>
<keyword evidence="3 8" id="KW-0396">Initiation factor</keyword>
<feature type="binding site" evidence="8">
    <location>
        <begin position="164"/>
        <end position="168"/>
    </location>
    <ligand>
        <name>GTP</name>
        <dbReference type="ChEBI" id="CHEBI:37565"/>
    </ligand>
</feature>
<dbReference type="AlphaFoldDB" id="A0A6J4JPE7"/>
<dbReference type="InterPro" id="IPR009000">
    <property type="entry name" value="Transl_B-barrel_sf"/>
</dbReference>
<keyword evidence="8" id="KW-0963">Cytoplasm</keyword>
<evidence type="ECO:0000256" key="1">
    <source>
        <dbReference type="ARBA" id="ARBA00007733"/>
    </source>
</evidence>
<organism evidence="12">
    <name type="scientific">uncultured Chloroflexia bacterium</name>
    <dbReference type="NCBI Taxonomy" id="1672391"/>
    <lineage>
        <taxon>Bacteria</taxon>
        <taxon>Bacillati</taxon>
        <taxon>Chloroflexota</taxon>
        <taxon>Chloroflexia</taxon>
        <taxon>environmental samples</taxon>
    </lineage>
</organism>
<comment type="subcellular location">
    <subcellularLocation>
        <location evidence="8">Cytoplasm</location>
    </subcellularLocation>
</comment>
<evidence type="ECO:0000256" key="6">
    <source>
        <dbReference type="ARBA" id="ARBA00023134"/>
    </source>
</evidence>
<dbReference type="InterPro" id="IPR044145">
    <property type="entry name" value="IF2_II"/>
</dbReference>
<reference evidence="12" key="1">
    <citation type="submission" date="2020-02" db="EMBL/GenBank/DDBJ databases">
        <authorList>
            <person name="Meier V. D."/>
        </authorList>
    </citation>
    <scope>NUCLEOTIDE SEQUENCE</scope>
    <source>
        <strain evidence="12">AVDCRST_MAG26</strain>
    </source>
</reference>
<dbReference type="InterPro" id="IPR053905">
    <property type="entry name" value="EF-G-like_DII"/>
</dbReference>
<dbReference type="FunFam" id="3.40.50.300:FF:000019">
    <property type="entry name" value="Translation initiation factor IF-2"/>
    <property type="match status" value="1"/>
</dbReference>
<dbReference type="InterPro" id="IPR015760">
    <property type="entry name" value="TIF_IF2"/>
</dbReference>
<dbReference type="CDD" id="cd03702">
    <property type="entry name" value="IF2_mtIF2_II"/>
    <property type="match status" value="1"/>
</dbReference>
<dbReference type="InterPro" id="IPR000795">
    <property type="entry name" value="T_Tr_GTP-bd_dom"/>
</dbReference>
<evidence type="ECO:0000256" key="9">
    <source>
        <dbReference type="RuleBase" id="RU000644"/>
    </source>
</evidence>
<dbReference type="GO" id="GO:0003924">
    <property type="term" value="F:GTPase activity"/>
    <property type="evidence" value="ECO:0007669"/>
    <property type="project" value="UniProtKB-UniRule"/>
</dbReference>
<comment type="function">
    <text evidence="7 8 9">One of the essential components for the initiation of protein synthesis. Protects formylmethionyl-tRNA from spontaneous hydrolysis and promotes its binding to the 30S ribosomal subunits. Also involved in the hydrolysis of GTP during the formation of the 70S ribosomal complex.</text>
</comment>
<evidence type="ECO:0000256" key="4">
    <source>
        <dbReference type="ARBA" id="ARBA00022741"/>
    </source>
</evidence>
<evidence type="ECO:0000259" key="11">
    <source>
        <dbReference type="PROSITE" id="PS51722"/>
    </source>
</evidence>
<dbReference type="PANTHER" id="PTHR43381:SF5">
    <property type="entry name" value="TR-TYPE G DOMAIN-CONTAINING PROTEIN"/>
    <property type="match status" value="1"/>
</dbReference>
<sequence>MRGGPGRTGAPVAAPRAPVRPRGPVDLPPAVTVRELSEALGVSASDILKELMKNGIMATINHQIDYETAALMAAEFGIETTETVPERMAGLFETVDEALAVETPADLRQRPPVVTIMGHVDHGKTKLLDAIRSTRVAEGEAGGITQHIGAYQIEVQGRKISFLDTPGHEAFTAMRARGAQVTDIVVLVVAADDGVMPQTAEAIAHVKAAGVPMVVAINKIDVAGANPDRVRQELAQADVLVEQWGGNVPSVEVSARNGTNIDALLEIILLVADIEEIKANPSRPAVGTIVEANLDKSRGATATVLIQNGTLRVDDIVVAGATYGKIRAMFNDAGKRLRLAEPSTPVEILGLTDVPKAGDVLQVLDDIAVARDIASTRQRQAQMEQMAAQHKVVNLDDLFIRIQAGQVKDLNIILKADVQGSIGAIEHGLAQVNTRQTEVQIKVIHTGTGAISESDVNLATASNAIIIGFNARPDPAARRLADQNGVEIRFYPIIYQLLEDLEKAMVGMLSPVEREVVDGFAEVRNTFRLPTRESVAGLYVTEGKVTRNNLVRVLRSGVVVHDGRIASLKRFKDDVREVLTGYECGLVVDGFGDVQANDTMEFYHKEQVVRTA</sequence>
<dbReference type="GO" id="GO:0005829">
    <property type="term" value="C:cytosol"/>
    <property type="evidence" value="ECO:0007669"/>
    <property type="project" value="TreeGrafter"/>
</dbReference>
<name>A0A6J4JPE7_9CHLR</name>
<keyword evidence="6 8" id="KW-0342">GTP-binding</keyword>
<dbReference type="InterPro" id="IPR027417">
    <property type="entry name" value="P-loop_NTPase"/>
</dbReference>
<dbReference type="NCBIfam" id="TIGR00487">
    <property type="entry name" value="IF-2"/>
    <property type="match status" value="1"/>
</dbReference>
<keyword evidence="5 8" id="KW-0648">Protein biosynthesis</keyword>
<dbReference type="SUPFAM" id="SSF52540">
    <property type="entry name" value="P-loop containing nucleoside triphosphate hydrolases"/>
    <property type="match status" value="1"/>
</dbReference>
<evidence type="ECO:0000256" key="7">
    <source>
        <dbReference type="ARBA" id="ARBA00025162"/>
    </source>
</evidence>
<feature type="domain" description="Tr-type G" evidence="11">
    <location>
        <begin position="109"/>
        <end position="282"/>
    </location>
</feature>
<dbReference type="Gene3D" id="3.40.50.300">
    <property type="entry name" value="P-loop containing nucleotide triphosphate hydrolases"/>
    <property type="match status" value="1"/>
</dbReference>
<feature type="binding site" evidence="8">
    <location>
        <begin position="218"/>
        <end position="221"/>
    </location>
    <ligand>
        <name>GTP</name>
        <dbReference type="ChEBI" id="CHEBI:37565"/>
    </ligand>
</feature>
<dbReference type="SUPFAM" id="SSF50447">
    <property type="entry name" value="Translation proteins"/>
    <property type="match status" value="2"/>
</dbReference>
<dbReference type="InterPro" id="IPR005225">
    <property type="entry name" value="Small_GTP-bd"/>
</dbReference>
<dbReference type="InterPro" id="IPR036925">
    <property type="entry name" value="TIF_IF2_dom3_sf"/>
</dbReference>
<dbReference type="SUPFAM" id="SSF52156">
    <property type="entry name" value="Initiation factor IF2/eIF5b, domain 3"/>
    <property type="match status" value="1"/>
</dbReference>
<evidence type="ECO:0000256" key="10">
    <source>
        <dbReference type="SAM" id="MobiDB-lite"/>
    </source>
</evidence>
<accession>A0A6J4JPE7</accession>
<evidence type="ECO:0000256" key="5">
    <source>
        <dbReference type="ARBA" id="ARBA00022917"/>
    </source>
</evidence>
<dbReference type="Pfam" id="PF11987">
    <property type="entry name" value="IF-2"/>
    <property type="match status" value="1"/>
</dbReference>
<dbReference type="FunFam" id="3.40.50.10050:FF:000001">
    <property type="entry name" value="Translation initiation factor IF-2"/>
    <property type="match status" value="1"/>
</dbReference>
<feature type="region of interest" description="G-domain" evidence="8">
    <location>
        <begin position="112"/>
        <end position="260"/>
    </location>
</feature>
<dbReference type="HAMAP" id="MF_00100_B">
    <property type="entry name" value="IF_2_B"/>
    <property type="match status" value="1"/>
</dbReference>
<dbReference type="InterPro" id="IPR023115">
    <property type="entry name" value="TIF_IF2_dom3"/>
</dbReference>
<feature type="binding site" evidence="8">
    <location>
        <begin position="118"/>
        <end position="125"/>
    </location>
    <ligand>
        <name>GTP</name>
        <dbReference type="ChEBI" id="CHEBI:37565"/>
    </ligand>
</feature>
<dbReference type="PROSITE" id="PS01176">
    <property type="entry name" value="IF2"/>
    <property type="match status" value="1"/>
</dbReference>
<feature type="region of interest" description="Disordered" evidence="10">
    <location>
        <begin position="1"/>
        <end position="26"/>
    </location>
</feature>
<gene>
    <name evidence="8" type="primary">infB</name>
    <name evidence="12" type="ORF">AVDCRST_MAG26-3556</name>
</gene>